<keyword evidence="2 7" id="KW-0121">Carboxypeptidase</keyword>
<dbReference type="Pfam" id="PF00450">
    <property type="entry name" value="Peptidase_S10"/>
    <property type="match status" value="1"/>
</dbReference>
<evidence type="ECO:0000256" key="4">
    <source>
        <dbReference type="ARBA" id="ARBA00022729"/>
    </source>
</evidence>
<evidence type="ECO:0000256" key="3">
    <source>
        <dbReference type="ARBA" id="ARBA00022670"/>
    </source>
</evidence>
<sequence>MLISLSSKSTSISSMSATGLDSLRTVFNGTTMVLYFCAVTVLLTCTTVRGFANPYPRAGNILGTGNTDLPVIITPYIEEGKIGEIRNLTRVEGFLNNVESYAGFATVNKKCNSNMYFWFFPAPNTSIKEVPVSVWLQGGPGATSLYGLFMENGPFQLSPTYKLGARKYAWTSISSFLYIDNPVGTGYSFTDGCYSKTEEEVGHNLLVAVKQILKMFPEIRKNPFYVTGESYAGKYVPALAYAIHKDSSPEEEKINLRGIAIGNGLVDPLNQLHYSDYLYQLGMLDDNERAIFKAKEEECHNLIIEKNWREAFHCFDELLNGDQSQYPTYFYNVTGFTNYFNYLYSKAVPQADLSKFITKNEVRTKIHVGNATWHDGNEVELNLIEDVMQSTRHWVEELLEHYKVLIYNGQLDIIVAYPLTESYLKELKWSAAGEYKTAKRYVWKVDNTVAGYVKTAGNLIEILLRDAGHMVPKDQPKWALDMLSRFFNGKPFHRQKNSTDKNLSE</sequence>
<evidence type="ECO:0000313" key="9">
    <source>
        <dbReference type="Proteomes" id="UP001372834"/>
    </source>
</evidence>
<dbReference type="InterPro" id="IPR029058">
    <property type="entry name" value="AB_hydrolase_fold"/>
</dbReference>
<protein>
    <recommendedName>
        <fullName evidence="7">Carboxypeptidase</fullName>
        <ecNumber evidence="7">3.4.16.-</ecNumber>
    </recommendedName>
</protein>
<evidence type="ECO:0000256" key="5">
    <source>
        <dbReference type="ARBA" id="ARBA00022801"/>
    </source>
</evidence>
<keyword evidence="4" id="KW-0732">Signal</keyword>
<dbReference type="EMBL" id="JAWJWE010000036">
    <property type="protein sequence ID" value="KAK6629885.1"/>
    <property type="molecule type" value="Genomic_DNA"/>
</dbReference>
<dbReference type="GO" id="GO:0006508">
    <property type="term" value="P:proteolysis"/>
    <property type="evidence" value="ECO:0007669"/>
    <property type="project" value="UniProtKB-KW"/>
</dbReference>
<dbReference type="GO" id="GO:0004185">
    <property type="term" value="F:serine-type carboxypeptidase activity"/>
    <property type="evidence" value="ECO:0007669"/>
    <property type="project" value="UniProtKB-UniRule"/>
</dbReference>
<evidence type="ECO:0000256" key="1">
    <source>
        <dbReference type="ARBA" id="ARBA00009431"/>
    </source>
</evidence>
<dbReference type="EC" id="3.4.16.-" evidence="7"/>
<name>A0AAN8S3C0_POLSC</name>
<dbReference type="FunFam" id="3.40.50.1820:FF:000096">
    <property type="entry name" value="Carboxypeptidase vitellogenic-like"/>
    <property type="match status" value="1"/>
</dbReference>
<evidence type="ECO:0000256" key="7">
    <source>
        <dbReference type="RuleBase" id="RU361156"/>
    </source>
</evidence>
<dbReference type="PRINTS" id="PR00724">
    <property type="entry name" value="CRBOXYPTASEC"/>
</dbReference>
<reference evidence="8 9" key="1">
    <citation type="submission" date="2023-10" db="EMBL/GenBank/DDBJ databases">
        <title>Genomes of two closely related lineages of the louse Polyplax serrata with different host specificities.</title>
        <authorList>
            <person name="Martinu J."/>
            <person name="Tarabai H."/>
            <person name="Stefka J."/>
            <person name="Hypsa V."/>
        </authorList>
    </citation>
    <scope>NUCLEOTIDE SEQUENCE [LARGE SCALE GENOMIC DNA]</scope>
    <source>
        <strain evidence="8">HR10_N</strain>
    </source>
</reference>
<dbReference type="InterPro" id="IPR018202">
    <property type="entry name" value="Ser_caboxypep_ser_AS"/>
</dbReference>
<accession>A0AAN8S3C0</accession>
<gene>
    <name evidence="8" type="ORF">RUM43_003706</name>
</gene>
<keyword evidence="5 7" id="KW-0378">Hydrolase</keyword>
<comment type="caution">
    <text evidence="8">The sequence shown here is derived from an EMBL/GenBank/DDBJ whole genome shotgun (WGS) entry which is preliminary data.</text>
</comment>
<evidence type="ECO:0000256" key="2">
    <source>
        <dbReference type="ARBA" id="ARBA00022645"/>
    </source>
</evidence>
<dbReference type="SUPFAM" id="SSF53474">
    <property type="entry name" value="alpha/beta-Hydrolases"/>
    <property type="match status" value="1"/>
</dbReference>
<dbReference type="Proteomes" id="UP001372834">
    <property type="component" value="Unassembled WGS sequence"/>
</dbReference>
<dbReference type="PANTHER" id="PTHR11802">
    <property type="entry name" value="SERINE PROTEASE FAMILY S10 SERINE CARBOXYPEPTIDASE"/>
    <property type="match status" value="1"/>
</dbReference>
<evidence type="ECO:0000256" key="6">
    <source>
        <dbReference type="ARBA" id="ARBA00023180"/>
    </source>
</evidence>
<keyword evidence="3 7" id="KW-0645">Protease</keyword>
<dbReference type="PROSITE" id="PS00131">
    <property type="entry name" value="CARBOXYPEPT_SER_SER"/>
    <property type="match status" value="1"/>
</dbReference>
<proteinExistence type="inferred from homology"/>
<dbReference type="PANTHER" id="PTHR11802:SF472">
    <property type="entry name" value="SERINE CARBOXYPEPTIDASE CPVL-RELATED"/>
    <property type="match status" value="1"/>
</dbReference>
<keyword evidence="6" id="KW-0325">Glycoprotein</keyword>
<evidence type="ECO:0000313" key="8">
    <source>
        <dbReference type="EMBL" id="KAK6629885.1"/>
    </source>
</evidence>
<organism evidence="8 9">
    <name type="scientific">Polyplax serrata</name>
    <name type="common">Common mouse louse</name>
    <dbReference type="NCBI Taxonomy" id="468196"/>
    <lineage>
        <taxon>Eukaryota</taxon>
        <taxon>Metazoa</taxon>
        <taxon>Ecdysozoa</taxon>
        <taxon>Arthropoda</taxon>
        <taxon>Hexapoda</taxon>
        <taxon>Insecta</taxon>
        <taxon>Pterygota</taxon>
        <taxon>Neoptera</taxon>
        <taxon>Paraneoptera</taxon>
        <taxon>Psocodea</taxon>
        <taxon>Troctomorpha</taxon>
        <taxon>Phthiraptera</taxon>
        <taxon>Anoplura</taxon>
        <taxon>Polyplacidae</taxon>
        <taxon>Polyplax</taxon>
    </lineage>
</organism>
<comment type="similarity">
    <text evidence="1 7">Belongs to the peptidase S10 family.</text>
</comment>
<dbReference type="AlphaFoldDB" id="A0AAN8S3C0"/>
<dbReference type="Gene3D" id="3.40.50.1820">
    <property type="entry name" value="alpha/beta hydrolase"/>
    <property type="match status" value="1"/>
</dbReference>
<dbReference type="InterPro" id="IPR001563">
    <property type="entry name" value="Peptidase_S10"/>
</dbReference>